<keyword evidence="3" id="KW-1185">Reference proteome</keyword>
<evidence type="ECO:0000259" key="1">
    <source>
        <dbReference type="Pfam" id="PF13640"/>
    </source>
</evidence>
<dbReference type="InterPro" id="IPR044862">
    <property type="entry name" value="Pro_4_hyd_alph_FE2OG_OXY"/>
</dbReference>
<name>A0A1C4YSQ8_MICEC</name>
<dbReference type="InParanoid" id="A0A1C4YSQ8"/>
<evidence type="ECO:0000313" key="2">
    <source>
        <dbReference type="EMBL" id="SCF23371.1"/>
    </source>
</evidence>
<accession>A0A1C4YSQ8</accession>
<dbReference type="EMBL" id="LT607413">
    <property type="protein sequence ID" value="SCF23371.1"/>
    <property type="molecule type" value="Genomic_DNA"/>
</dbReference>
<reference evidence="3" key="1">
    <citation type="submission" date="2016-06" db="EMBL/GenBank/DDBJ databases">
        <authorList>
            <person name="Varghese N."/>
            <person name="Submissions Spin"/>
        </authorList>
    </citation>
    <scope>NUCLEOTIDE SEQUENCE [LARGE SCALE GENOMIC DNA]</scope>
    <source>
        <strain evidence="3">DSM 43816</strain>
    </source>
</reference>
<dbReference type="OrthoDB" id="4544429at2"/>
<dbReference type="AlphaFoldDB" id="A0A1C4YSQ8"/>
<dbReference type="Pfam" id="PF13640">
    <property type="entry name" value="2OG-FeII_Oxy_3"/>
    <property type="match status" value="1"/>
</dbReference>
<dbReference type="Proteomes" id="UP000198253">
    <property type="component" value="Chromosome I"/>
</dbReference>
<evidence type="ECO:0000313" key="3">
    <source>
        <dbReference type="Proteomes" id="UP000198253"/>
    </source>
</evidence>
<organism evidence="2 3">
    <name type="scientific">Micromonospora echinospora</name>
    <name type="common">Micromonospora purpurea</name>
    <dbReference type="NCBI Taxonomy" id="1877"/>
    <lineage>
        <taxon>Bacteria</taxon>
        <taxon>Bacillati</taxon>
        <taxon>Actinomycetota</taxon>
        <taxon>Actinomycetes</taxon>
        <taxon>Micromonosporales</taxon>
        <taxon>Micromonosporaceae</taxon>
        <taxon>Micromonospora</taxon>
    </lineage>
</organism>
<sequence>MSSDDFLSSAPAVSRFSWLTFDVSSVLPAGWREEIETVARNDRITKYLSPPHSTSRESSDVRSLQIMTVRGVTMWNRLPWLIDLYRGHFCELYQEATGRRIYPTEDQRYAVVMNVQEGTDRYECHVDTNPVEALLYVTDHPRGTGGELVVANNVDANSVEEVDKDCSVLYPVSGQLVFFDARRFPHYVRALHRPALRVAVGMNYYTDECPEKTRPQDLNTYLYGPQGVIAQ</sequence>
<dbReference type="RefSeq" id="WP_143740387.1">
    <property type="nucleotide sequence ID" value="NZ_LT607413.1"/>
</dbReference>
<proteinExistence type="predicted"/>
<dbReference type="Gene3D" id="2.60.120.620">
    <property type="entry name" value="q2cbj1_9rhob like domain"/>
    <property type="match status" value="1"/>
</dbReference>
<gene>
    <name evidence="2" type="ORF">GA0070618_4287</name>
</gene>
<protein>
    <submittedName>
        <fullName evidence="2">2OG-Fe(II) oxygenase superfamily protein</fullName>
    </submittedName>
</protein>
<feature type="domain" description="Prolyl 4-hydroxylase alpha subunit Fe(2+) 2OG dioxygenase" evidence="1">
    <location>
        <begin position="118"/>
        <end position="204"/>
    </location>
</feature>